<proteinExistence type="predicted"/>
<dbReference type="Proteomes" id="UP000676951">
    <property type="component" value="Chromosome"/>
</dbReference>
<reference evidence="2 3" key="1">
    <citation type="submission" date="2021-06" db="EMBL/GenBank/DDBJ databases">
        <title>Bradyrhizobium sp. S2-11-4 Genome sequencing.</title>
        <authorList>
            <person name="Jin L."/>
        </authorList>
    </citation>
    <scope>NUCLEOTIDE SEQUENCE [LARGE SCALE GENOMIC DNA]</scope>
    <source>
        <strain evidence="2 3">S2-11-4</strain>
    </source>
</reference>
<sequence>MQKAAGAGTSIQSDVRDGGHHSIVPELVSLIEHVQASVTLLDAALARETALGHQEAAANIVVLDDVTPRYVKASDALHTCNAGLGAALRFLLDAKPPNHGACGFAGSDRLPNRANRPQLNGAG</sequence>
<evidence type="ECO:0000256" key="1">
    <source>
        <dbReference type="SAM" id="MobiDB-lite"/>
    </source>
</evidence>
<dbReference type="AlphaFoldDB" id="A0A975NZF5"/>
<accession>A0A975NZF5</accession>
<evidence type="ECO:0000313" key="2">
    <source>
        <dbReference type="EMBL" id="QWG23785.1"/>
    </source>
</evidence>
<organism evidence="2 3">
    <name type="scientific">Bradyrhizobium sediminis</name>
    <dbReference type="NCBI Taxonomy" id="2840469"/>
    <lineage>
        <taxon>Bacteria</taxon>
        <taxon>Pseudomonadati</taxon>
        <taxon>Pseudomonadota</taxon>
        <taxon>Alphaproteobacteria</taxon>
        <taxon>Hyphomicrobiales</taxon>
        <taxon>Nitrobacteraceae</taxon>
        <taxon>Bradyrhizobium</taxon>
    </lineage>
</organism>
<gene>
    <name evidence="2" type="ORF">KMZ93_02220</name>
</gene>
<keyword evidence="3" id="KW-1185">Reference proteome</keyword>
<name>A0A975NZF5_9BRAD</name>
<feature type="region of interest" description="Disordered" evidence="1">
    <location>
        <begin position="102"/>
        <end position="123"/>
    </location>
</feature>
<protein>
    <submittedName>
        <fullName evidence="2">Uncharacterized protein</fullName>
    </submittedName>
</protein>
<dbReference type="EMBL" id="CP076136">
    <property type="protein sequence ID" value="QWG23785.1"/>
    <property type="molecule type" value="Genomic_DNA"/>
</dbReference>
<evidence type="ECO:0000313" key="3">
    <source>
        <dbReference type="Proteomes" id="UP000676951"/>
    </source>
</evidence>
<dbReference type="RefSeq" id="WP_215604534.1">
    <property type="nucleotide sequence ID" value="NZ_CP076136.1"/>
</dbReference>